<dbReference type="AlphaFoldDB" id="A0AAV3YGV8"/>
<dbReference type="EMBL" id="BLXT01001549">
    <property type="protein sequence ID" value="GFN86540.1"/>
    <property type="molecule type" value="Genomic_DNA"/>
</dbReference>
<organism evidence="1 2">
    <name type="scientific">Plakobranchus ocellatus</name>
    <dbReference type="NCBI Taxonomy" id="259542"/>
    <lineage>
        <taxon>Eukaryota</taxon>
        <taxon>Metazoa</taxon>
        <taxon>Spiralia</taxon>
        <taxon>Lophotrochozoa</taxon>
        <taxon>Mollusca</taxon>
        <taxon>Gastropoda</taxon>
        <taxon>Heterobranchia</taxon>
        <taxon>Euthyneura</taxon>
        <taxon>Panpulmonata</taxon>
        <taxon>Sacoglossa</taxon>
        <taxon>Placobranchoidea</taxon>
        <taxon>Plakobranchidae</taxon>
        <taxon>Plakobranchus</taxon>
    </lineage>
</organism>
<evidence type="ECO:0000313" key="2">
    <source>
        <dbReference type="Proteomes" id="UP000735302"/>
    </source>
</evidence>
<name>A0AAV3YGV8_9GAST</name>
<dbReference type="Proteomes" id="UP000735302">
    <property type="component" value="Unassembled WGS sequence"/>
</dbReference>
<gene>
    <name evidence="1" type="ORF">PoB_001304600</name>
</gene>
<proteinExistence type="predicted"/>
<protein>
    <submittedName>
        <fullName evidence="1">Uncharacterized protein</fullName>
    </submittedName>
</protein>
<keyword evidence="2" id="KW-1185">Reference proteome</keyword>
<accession>A0AAV3YGV8</accession>
<comment type="caution">
    <text evidence="1">The sequence shown here is derived from an EMBL/GenBank/DDBJ whole genome shotgun (WGS) entry which is preliminary data.</text>
</comment>
<reference evidence="1 2" key="1">
    <citation type="journal article" date="2021" name="Elife">
        <title>Chloroplast acquisition without the gene transfer in kleptoplastic sea slugs, Plakobranchus ocellatus.</title>
        <authorList>
            <person name="Maeda T."/>
            <person name="Takahashi S."/>
            <person name="Yoshida T."/>
            <person name="Shimamura S."/>
            <person name="Takaki Y."/>
            <person name="Nagai Y."/>
            <person name="Toyoda A."/>
            <person name="Suzuki Y."/>
            <person name="Arimoto A."/>
            <person name="Ishii H."/>
            <person name="Satoh N."/>
            <person name="Nishiyama T."/>
            <person name="Hasebe M."/>
            <person name="Maruyama T."/>
            <person name="Minagawa J."/>
            <person name="Obokata J."/>
            <person name="Shigenobu S."/>
        </authorList>
    </citation>
    <scope>NUCLEOTIDE SEQUENCE [LARGE SCALE GENOMIC DNA]</scope>
</reference>
<evidence type="ECO:0000313" key="1">
    <source>
        <dbReference type="EMBL" id="GFN86540.1"/>
    </source>
</evidence>
<sequence length="170" mass="19656">MSGSSDVEISEWFTISFNFWTSILKGLTRLEASFCRRFKTYYQHPALANDLEIIYLWTSHIQSIYRQLYRPIRIGTDYRMCDSLYAGCTSKLLEVALHFIAEDEKSQTAQLYSIKLSSAGVYGIWGRDERAALKLCAKPSVRLESRNFVQAVKRKEETNVEMSLAQFLAR</sequence>